<dbReference type="EMBL" id="ADBJ01000035">
    <property type="protein sequence ID" value="EFA79361.1"/>
    <property type="molecule type" value="Genomic_DNA"/>
</dbReference>
<comment type="caution">
    <text evidence="1">The sequence shown here is derived from an EMBL/GenBank/DDBJ whole genome shotgun (WGS) entry which is preliminary data.</text>
</comment>
<dbReference type="Proteomes" id="UP000001396">
    <property type="component" value="Unassembled WGS sequence"/>
</dbReference>
<name>D3BGX7_HETP5</name>
<dbReference type="InterPro" id="IPR036770">
    <property type="entry name" value="Ankyrin_rpt-contain_sf"/>
</dbReference>
<dbReference type="PANTHER" id="PTHR46586:SF3">
    <property type="entry name" value="ANKYRIN REPEAT-CONTAINING PROTEIN"/>
    <property type="match status" value="1"/>
</dbReference>
<dbReference type="AlphaFoldDB" id="D3BGX7"/>
<dbReference type="InterPro" id="IPR052050">
    <property type="entry name" value="SecEffector_AnkRepeat"/>
</dbReference>
<sequence>MLKFERYINSLTGRTYYKWNELQRLPKILATHGYFNQLPKSLGQCDITTFTLGTGTHIISCAIRGGGSLAVFQYILDYFRYGSNRTDVLNNLLKESSEYGRFDIIQYLLERFNTTKWDMVKAMKYAPFSGDLQLMQFFFDKIDYDNCEDISKVYGKSFNSAAHVGRIDLIKWLVENRPQELPYTQMYLSAISYNQLPVLEYLLLEHRDLLDTGNEEYLRNAANLETGIEIFKVLYQLGCKCPPIVMSLAAEAGNLELVQWIHQNTTYICMSSTVDAAATNGHQEVTLWLLKNRTDVWYSDKTLGIAVSKGDVNTMEWLLENTTHSLTKSMNKTAPLNIVISLHERNSLRKTRRCKMVA</sequence>
<keyword evidence="2" id="KW-1185">Reference proteome</keyword>
<dbReference type="InterPro" id="IPR002110">
    <property type="entry name" value="Ankyrin_rpt"/>
</dbReference>
<evidence type="ECO:0000313" key="1">
    <source>
        <dbReference type="EMBL" id="EFA79361.1"/>
    </source>
</evidence>
<dbReference type="InParanoid" id="D3BGX7"/>
<protein>
    <recommendedName>
        <fullName evidence="3">Ankyrin repeat-containing protein</fullName>
    </recommendedName>
</protein>
<dbReference type="RefSeq" id="XP_020431482.1">
    <property type="nucleotide sequence ID" value="XM_020578613.1"/>
</dbReference>
<accession>D3BGX7</accession>
<reference evidence="1 2" key="1">
    <citation type="journal article" date="2011" name="Genome Res.">
        <title>Phylogeny-wide analysis of social amoeba genomes highlights ancient origins for complex intercellular communication.</title>
        <authorList>
            <person name="Heidel A.J."/>
            <person name="Lawal H.M."/>
            <person name="Felder M."/>
            <person name="Schilde C."/>
            <person name="Helps N.R."/>
            <person name="Tunggal B."/>
            <person name="Rivero F."/>
            <person name="John U."/>
            <person name="Schleicher M."/>
            <person name="Eichinger L."/>
            <person name="Platzer M."/>
            <person name="Noegel A.A."/>
            <person name="Schaap P."/>
            <person name="Gloeckner G."/>
        </authorList>
    </citation>
    <scope>NUCLEOTIDE SEQUENCE [LARGE SCALE GENOMIC DNA]</scope>
    <source>
        <strain evidence="2">ATCC 26659 / Pp 5 / PN500</strain>
    </source>
</reference>
<evidence type="ECO:0000313" key="2">
    <source>
        <dbReference type="Proteomes" id="UP000001396"/>
    </source>
</evidence>
<proteinExistence type="predicted"/>
<dbReference type="SUPFAM" id="SSF48403">
    <property type="entry name" value="Ankyrin repeat"/>
    <property type="match status" value="1"/>
</dbReference>
<gene>
    <name evidence="1" type="ORF">PPL_07779</name>
</gene>
<dbReference type="Pfam" id="PF13637">
    <property type="entry name" value="Ank_4"/>
    <property type="match status" value="1"/>
</dbReference>
<organism evidence="1 2">
    <name type="scientific">Heterostelium pallidum (strain ATCC 26659 / Pp 5 / PN500)</name>
    <name type="common">Cellular slime mold</name>
    <name type="synonym">Polysphondylium pallidum</name>
    <dbReference type="NCBI Taxonomy" id="670386"/>
    <lineage>
        <taxon>Eukaryota</taxon>
        <taxon>Amoebozoa</taxon>
        <taxon>Evosea</taxon>
        <taxon>Eumycetozoa</taxon>
        <taxon>Dictyostelia</taxon>
        <taxon>Acytosteliales</taxon>
        <taxon>Acytosteliaceae</taxon>
        <taxon>Heterostelium</taxon>
    </lineage>
</organism>
<dbReference type="GeneID" id="31363260"/>
<dbReference type="Gene3D" id="1.25.40.20">
    <property type="entry name" value="Ankyrin repeat-containing domain"/>
    <property type="match status" value="1"/>
</dbReference>
<evidence type="ECO:0008006" key="3">
    <source>
        <dbReference type="Google" id="ProtNLM"/>
    </source>
</evidence>
<dbReference type="PANTHER" id="PTHR46586">
    <property type="entry name" value="ANKYRIN REPEAT-CONTAINING PROTEIN"/>
    <property type="match status" value="1"/>
</dbReference>